<dbReference type="Pfam" id="PF00155">
    <property type="entry name" value="Aminotran_1_2"/>
    <property type="match status" value="1"/>
</dbReference>
<dbReference type="NCBIfam" id="NF006967">
    <property type="entry name" value="PRK09440.1-5"/>
    <property type="match status" value="1"/>
</dbReference>
<accession>A0ABW8PU78</accession>
<dbReference type="EMBL" id="JBANFI010000001">
    <property type="protein sequence ID" value="MFK7159800.1"/>
    <property type="molecule type" value="Genomic_DNA"/>
</dbReference>
<dbReference type="Gene3D" id="3.40.640.10">
    <property type="entry name" value="Type I PLP-dependent aspartate aminotransferase-like (Major domain)"/>
    <property type="match status" value="1"/>
</dbReference>
<dbReference type="EC" id="2.6.1.66" evidence="6"/>
<keyword evidence="7" id="KW-1185">Reference proteome</keyword>
<keyword evidence="4" id="KW-0663">Pyridoxal phosphate</keyword>
<evidence type="ECO:0000256" key="1">
    <source>
        <dbReference type="ARBA" id="ARBA00001933"/>
    </source>
</evidence>
<evidence type="ECO:0000313" key="7">
    <source>
        <dbReference type="Proteomes" id="UP001621714"/>
    </source>
</evidence>
<dbReference type="InterPro" id="IPR050859">
    <property type="entry name" value="Class-I_PLP-dep_aminotransf"/>
</dbReference>
<dbReference type="NCBIfam" id="NF006964">
    <property type="entry name" value="PRK09440.1-2"/>
    <property type="match status" value="1"/>
</dbReference>
<organism evidence="6 7">
    <name type="scientific">Marinospirillum alkalitolerans</name>
    <dbReference type="NCBI Taxonomy" id="3123374"/>
    <lineage>
        <taxon>Bacteria</taxon>
        <taxon>Pseudomonadati</taxon>
        <taxon>Pseudomonadota</taxon>
        <taxon>Gammaproteobacteria</taxon>
        <taxon>Oceanospirillales</taxon>
        <taxon>Oceanospirillaceae</taxon>
        <taxon>Marinospirillum</taxon>
    </lineage>
</organism>
<dbReference type="GO" id="GO:0009042">
    <property type="term" value="F:valine-pyruvate transaminase activity"/>
    <property type="evidence" value="ECO:0007669"/>
    <property type="project" value="UniProtKB-EC"/>
</dbReference>
<dbReference type="CDD" id="cd00609">
    <property type="entry name" value="AAT_like"/>
    <property type="match status" value="1"/>
</dbReference>
<dbReference type="RefSeq" id="WP_405336639.1">
    <property type="nucleotide sequence ID" value="NZ_JBANFI010000001.1"/>
</dbReference>
<reference evidence="6 7" key="1">
    <citation type="submission" date="2024-02" db="EMBL/GenBank/DDBJ databases">
        <title>Marinospirillum sp. MEB 164 isolated from Lonar lake sediment.</title>
        <authorList>
            <person name="Joshi A."/>
            <person name="Thite S."/>
        </authorList>
    </citation>
    <scope>NUCLEOTIDE SEQUENCE [LARGE SCALE GENOMIC DNA]</scope>
    <source>
        <strain evidence="6 7">MEB164</strain>
    </source>
</reference>
<dbReference type="Proteomes" id="UP001621714">
    <property type="component" value="Unassembled WGS sequence"/>
</dbReference>
<evidence type="ECO:0000256" key="2">
    <source>
        <dbReference type="ARBA" id="ARBA00022576"/>
    </source>
</evidence>
<evidence type="ECO:0000256" key="4">
    <source>
        <dbReference type="ARBA" id="ARBA00022898"/>
    </source>
</evidence>
<gene>
    <name evidence="6" type="ORF">V6U78_01935</name>
</gene>
<evidence type="ECO:0000256" key="3">
    <source>
        <dbReference type="ARBA" id="ARBA00022679"/>
    </source>
</evidence>
<dbReference type="SUPFAM" id="SSF53383">
    <property type="entry name" value="PLP-dependent transferases"/>
    <property type="match status" value="1"/>
</dbReference>
<keyword evidence="2 6" id="KW-0032">Aminotransferase</keyword>
<sequence>MKLTEFATQFSAQAGINSLMEDLGKAMAGDQPMIMMGGGNPGHFAPVQERLRAELQGITEQPEAFARLIGQYDAPQGEARFIEALVDLLNRTYQWDLTPAHIALTNGSQAAFFMLFNLLAGKTLEGQQRQILFPLAPEYLGYADAGLAPNLFRSVRPQIEQLDAHTFKYRVDFDRLQLDESVGALCVSRPTNPTGNVLTDDEIHQLHALAKTWDIPLIIDGAYGSPFPELIYTQVEPFWDEQIILCLSLSKLGLPAARTGIVIARPELIRALSGANAILNLATGSFGPQLIEGLVRSGEILTLSREQVKPWYEAKMHQAVAVLKDAMGEDCPWMLHQPEGAMFLWLWFPGLPITSQELYLRLKARGVLVVSGHYFFPGLPDESWPHRHECLRVTYSQEPEQVAQGLRILAEEVKKAYAQAPSVREGVALA</sequence>
<proteinExistence type="predicted"/>
<evidence type="ECO:0000259" key="5">
    <source>
        <dbReference type="Pfam" id="PF00155"/>
    </source>
</evidence>
<keyword evidence="3 6" id="KW-0808">Transferase</keyword>
<name>A0ABW8PU78_9GAMM</name>
<evidence type="ECO:0000313" key="6">
    <source>
        <dbReference type="EMBL" id="MFK7159800.1"/>
    </source>
</evidence>
<dbReference type="InterPro" id="IPR015424">
    <property type="entry name" value="PyrdxlP-dep_Trfase"/>
</dbReference>
<comment type="caution">
    <text evidence="6">The sequence shown here is derived from an EMBL/GenBank/DDBJ whole genome shotgun (WGS) entry which is preliminary data.</text>
</comment>
<dbReference type="PANTHER" id="PTHR42790:SF4">
    <property type="entry name" value="VALINE--PYRUVATE AMINOTRANSFERASE"/>
    <property type="match status" value="1"/>
</dbReference>
<dbReference type="InterPro" id="IPR015421">
    <property type="entry name" value="PyrdxlP-dep_Trfase_major"/>
</dbReference>
<dbReference type="PANTHER" id="PTHR42790">
    <property type="entry name" value="AMINOTRANSFERASE"/>
    <property type="match status" value="1"/>
</dbReference>
<protein>
    <submittedName>
        <fullName evidence="6">Valine--pyruvate transaminase</fullName>
        <ecNumber evidence="6">2.6.1.66</ecNumber>
    </submittedName>
</protein>
<dbReference type="InterPro" id="IPR004839">
    <property type="entry name" value="Aminotransferase_I/II_large"/>
</dbReference>
<feature type="domain" description="Aminotransferase class I/classII large" evidence="5">
    <location>
        <begin position="63"/>
        <end position="406"/>
    </location>
</feature>
<comment type="cofactor">
    <cofactor evidence="1">
        <name>pyridoxal 5'-phosphate</name>
        <dbReference type="ChEBI" id="CHEBI:597326"/>
    </cofactor>
</comment>